<evidence type="ECO:0000259" key="3">
    <source>
        <dbReference type="PROSITE" id="PS51178"/>
    </source>
</evidence>
<evidence type="ECO:0000313" key="5">
    <source>
        <dbReference type="Proteomes" id="UP000426246"/>
    </source>
</evidence>
<evidence type="ECO:0000256" key="2">
    <source>
        <dbReference type="SAM" id="Phobius"/>
    </source>
</evidence>
<feature type="domain" description="PASTA" evidence="3">
    <location>
        <begin position="351"/>
        <end position="416"/>
    </location>
</feature>
<name>A0A6B8RSP6_9BACL</name>
<dbReference type="PROSITE" id="PS51178">
    <property type="entry name" value="PASTA"/>
    <property type="match status" value="1"/>
</dbReference>
<evidence type="ECO:0000256" key="1">
    <source>
        <dbReference type="SAM" id="MobiDB-lite"/>
    </source>
</evidence>
<keyword evidence="2" id="KW-0472">Membrane</keyword>
<dbReference type="Gene3D" id="3.30.10.20">
    <property type="match status" value="1"/>
</dbReference>
<organism evidence="4 5">
    <name type="scientific">Paenibacillus psychroresistens</name>
    <dbReference type="NCBI Taxonomy" id="1778678"/>
    <lineage>
        <taxon>Bacteria</taxon>
        <taxon>Bacillati</taxon>
        <taxon>Bacillota</taxon>
        <taxon>Bacilli</taxon>
        <taxon>Bacillales</taxon>
        <taxon>Paenibacillaceae</taxon>
        <taxon>Paenibacillus</taxon>
    </lineage>
</organism>
<dbReference type="AlphaFoldDB" id="A0A6B8RSP6"/>
<dbReference type="Proteomes" id="UP000426246">
    <property type="component" value="Chromosome"/>
</dbReference>
<dbReference type="SMART" id="SM00740">
    <property type="entry name" value="PASTA"/>
    <property type="match status" value="1"/>
</dbReference>
<feature type="region of interest" description="Disordered" evidence="1">
    <location>
        <begin position="316"/>
        <end position="346"/>
    </location>
</feature>
<feature type="transmembrane region" description="Helical" evidence="2">
    <location>
        <begin position="291"/>
        <end position="310"/>
    </location>
</feature>
<dbReference type="EMBL" id="CP034235">
    <property type="protein sequence ID" value="QGQ98248.1"/>
    <property type="molecule type" value="Genomic_DNA"/>
</dbReference>
<keyword evidence="5" id="KW-1185">Reference proteome</keyword>
<accession>A0A6B8RSP6</accession>
<feature type="compositionally biased region" description="Low complexity" evidence="1">
    <location>
        <begin position="320"/>
        <end position="337"/>
    </location>
</feature>
<evidence type="ECO:0000313" key="4">
    <source>
        <dbReference type="EMBL" id="QGQ98248.1"/>
    </source>
</evidence>
<keyword evidence="2" id="KW-0812">Transmembrane</keyword>
<reference evidence="5" key="1">
    <citation type="submission" date="2018-11" db="EMBL/GenBank/DDBJ databases">
        <title>Complete genome sequence of Paenibacillus sp. ML311-T8.</title>
        <authorList>
            <person name="Nam Y.-D."/>
            <person name="Kang J."/>
            <person name="Chung W.-H."/>
            <person name="Park Y.S."/>
        </authorList>
    </citation>
    <scope>NUCLEOTIDE SEQUENCE [LARGE SCALE GENOMIC DNA]</scope>
    <source>
        <strain evidence="5">ML311-T8</strain>
    </source>
</reference>
<proteinExistence type="predicted"/>
<dbReference type="OrthoDB" id="2677720at2"/>
<gene>
    <name evidence="4" type="ORF">EHS13_26880</name>
</gene>
<keyword evidence="2" id="KW-1133">Transmembrane helix</keyword>
<sequence>MNRSMEERYVISSQIQTLSKKQLFYGDDLSLKREVMLYTINNLNNDNYNEYIRKFKKASAFVHAGFQHILDTSIEDHSIFIVLEHKSGKPLLQYLKNQDWVFNRIITMISDLGVSMLDGMEEQITGFSVAADNLWLSEDDRLSFINFWEDGEPQFTGPLGLCSLIIQLSTGSTQIPDPFKALDSYLLQIDQLPASPEQKSVLIKLVRRAYHGQASLSSLVIGLQGLLHIKPQTEDLFSTTEPIPAAVPLTRAPIQPKPPATYNIEIVPPEDDDEDEDFDDTRVPFYKRKTFAVIGVILVIFVIWMIWPALHSSNKPSKVEPTPSIPATIAPTATVTPEPTPTEDNSVVEPGEEIVIPNLIGLTLEEADKVLIHLRLHYDFHKEVNKETPIGIIYKQDIPPETKAAQGDRVVFWISR</sequence>
<protein>
    <submittedName>
        <fullName evidence="4">PASTA domain-containing protein</fullName>
    </submittedName>
</protein>
<dbReference type="CDD" id="cd06577">
    <property type="entry name" value="PASTA_pknB"/>
    <property type="match status" value="1"/>
</dbReference>
<dbReference type="KEGG" id="ppsc:EHS13_26880"/>
<dbReference type="Pfam" id="PF03793">
    <property type="entry name" value="PASTA"/>
    <property type="match status" value="1"/>
</dbReference>
<dbReference type="RefSeq" id="WP_155703350.1">
    <property type="nucleotide sequence ID" value="NZ_CP034235.1"/>
</dbReference>
<dbReference type="InterPro" id="IPR005543">
    <property type="entry name" value="PASTA_dom"/>
</dbReference>